<evidence type="ECO:0000256" key="2">
    <source>
        <dbReference type="PIRSR" id="PIRSR637460-2"/>
    </source>
</evidence>
<feature type="disulfide bond" evidence="2">
    <location>
        <begin position="99"/>
        <end position="124"/>
    </location>
</feature>
<dbReference type="PANTHER" id="PTHR37981">
    <property type="entry name" value="LIPASE 2"/>
    <property type="match status" value="1"/>
</dbReference>
<keyword evidence="7" id="KW-1185">Reference proteome</keyword>
<dbReference type="Gene3D" id="3.40.50.1110">
    <property type="entry name" value="SGNH hydrolase"/>
    <property type="match status" value="1"/>
</dbReference>
<dbReference type="AlphaFoldDB" id="A0AA41QA76"/>
<feature type="compositionally biased region" description="Low complexity" evidence="3">
    <location>
        <begin position="46"/>
        <end position="63"/>
    </location>
</feature>
<dbReference type="SUPFAM" id="SSF52266">
    <property type="entry name" value="SGNH hydrolase"/>
    <property type="match status" value="1"/>
</dbReference>
<evidence type="ECO:0000313" key="6">
    <source>
        <dbReference type="EMBL" id="MCF2533052.1"/>
    </source>
</evidence>
<evidence type="ECO:0000313" key="7">
    <source>
        <dbReference type="Proteomes" id="UP001165378"/>
    </source>
</evidence>
<dbReference type="GO" id="GO:0004806">
    <property type="term" value="F:triacylglycerol lipase activity"/>
    <property type="evidence" value="ECO:0007669"/>
    <property type="project" value="TreeGrafter"/>
</dbReference>
<feature type="compositionally biased region" description="Gly residues" evidence="3">
    <location>
        <begin position="32"/>
        <end position="41"/>
    </location>
</feature>
<gene>
    <name evidence="6" type="ORF">LZ495_38370</name>
</gene>
<evidence type="ECO:0000256" key="4">
    <source>
        <dbReference type="SAM" id="SignalP"/>
    </source>
</evidence>
<dbReference type="PANTHER" id="PTHR37981:SF1">
    <property type="entry name" value="SGNH HYDROLASE-TYPE ESTERASE DOMAIN-CONTAINING PROTEIN"/>
    <property type="match status" value="1"/>
</dbReference>
<name>A0AA41QA76_9ACTN</name>
<accession>A0AA41QA76</accession>
<keyword evidence="6" id="KW-0378">Hydrolase</keyword>
<dbReference type="InterPro" id="IPR036514">
    <property type="entry name" value="SGNH_hydro_sf"/>
</dbReference>
<dbReference type="Pfam" id="PF13472">
    <property type="entry name" value="Lipase_GDSL_2"/>
    <property type="match status" value="1"/>
</dbReference>
<comment type="caution">
    <text evidence="6">The sequence shown here is derived from an EMBL/GenBank/DDBJ whole genome shotgun (WGS) entry which is preliminary data.</text>
</comment>
<dbReference type="Proteomes" id="UP001165378">
    <property type="component" value="Unassembled WGS sequence"/>
</dbReference>
<protein>
    <submittedName>
        <fullName evidence="6">SGNH/GDSL hydrolase family protein</fullName>
    </submittedName>
</protein>
<proteinExistence type="predicted"/>
<dbReference type="EMBL" id="JAKFHA010000043">
    <property type="protein sequence ID" value="MCF2533052.1"/>
    <property type="molecule type" value="Genomic_DNA"/>
</dbReference>
<dbReference type="CDD" id="cd01823">
    <property type="entry name" value="SEST_like"/>
    <property type="match status" value="1"/>
</dbReference>
<feature type="disulfide bond" evidence="2">
    <location>
        <begin position="245"/>
        <end position="294"/>
    </location>
</feature>
<dbReference type="GO" id="GO:0019433">
    <property type="term" value="P:triglyceride catabolic process"/>
    <property type="evidence" value="ECO:0007669"/>
    <property type="project" value="TreeGrafter"/>
</dbReference>
<feature type="active site" evidence="1">
    <location>
        <position position="315"/>
    </location>
</feature>
<feature type="signal peptide" evidence="4">
    <location>
        <begin position="1"/>
        <end position="25"/>
    </location>
</feature>
<keyword evidence="4" id="KW-0732">Signal</keyword>
<dbReference type="InterPro" id="IPR037460">
    <property type="entry name" value="SEST-like"/>
</dbReference>
<feature type="disulfide bond" evidence="2">
    <location>
        <begin position="177"/>
        <end position="190"/>
    </location>
</feature>
<evidence type="ECO:0000259" key="5">
    <source>
        <dbReference type="Pfam" id="PF13472"/>
    </source>
</evidence>
<evidence type="ECO:0000256" key="3">
    <source>
        <dbReference type="SAM" id="MobiDB-lite"/>
    </source>
</evidence>
<organism evidence="6 7">
    <name type="scientific">Yinghuangia soli</name>
    <dbReference type="NCBI Taxonomy" id="2908204"/>
    <lineage>
        <taxon>Bacteria</taxon>
        <taxon>Bacillati</taxon>
        <taxon>Actinomycetota</taxon>
        <taxon>Actinomycetes</taxon>
        <taxon>Kitasatosporales</taxon>
        <taxon>Streptomycetaceae</taxon>
        <taxon>Yinghuangia</taxon>
    </lineage>
</organism>
<feature type="chain" id="PRO_5041404664" evidence="4">
    <location>
        <begin position="26"/>
        <end position="334"/>
    </location>
</feature>
<evidence type="ECO:0000256" key="1">
    <source>
        <dbReference type="PIRSR" id="PIRSR637460-1"/>
    </source>
</evidence>
<feature type="active site" description="Nucleophile" evidence="1">
    <location>
        <position position="81"/>
    </location>
</feature>
<dbReference type="PROSITE" id="PS51257">
    <property type="entry name" value="PROKAR_LIPOPROTEIN"/>
    <property type="match status" value="1"/>
</dbReference>
<reference evidence="6" key="1">
    <citation type="submission" date="2022-01" db="EMBL/GenBank/DDBJ databases">
        <title>Genome-Based Taxonomic Classification of the Phylum Actinobacteria.</title>
        <authorList>
            <person name="Gao Y."/>
        </authorList>
    </citation>
    <scope>NUCLEOTIDE SEQUENCE</scope>
    <source>
        <strain evidence="6">KLBMP 8922</strain>
    </source>
</reference>
<keyword evidence="2" id="KW-1015">Disulfide bond</keyword>
<feature type="region of interest" description="Disordered" evidence="3">
    <location>
        <begin position="25"/>
        <end position="63"/>
    </location>
</feature>
<dbReference type="InterPro" id="IPR013830">
    <property type="entry name" value="SGNH_hydro"/>
</dbReference>
<dbReference type="RefSeq" id="WP_235057825.1">
    <property type="nucleotide sequence ID" value="NZ_JAKFHA010000043.1"/>
</dbReference>
<sequence length="334" mass="32989">MGQARHLAAATALIAAAALTLGACSSDSDSGGDTGTGTGGGKAKETAPGTPGSSTAPAAGTGGIPAPATSGGSYYVALGDSYAAGVMIPETVPGSPKNCSRSSSNYAHLTAKQLAVPSFTDVTCGAATTADLGAPQVFKNGGDSPAAQFDALGPQTKLVTLGIGGNDIGFGEIMTTCVMRSGDKASPTPCKDAFTKDGKDVLAQRIKDTAAKVDASLKTIRAKSPDARVLLVGYPSILPETGDGCPAQVPIAVGDLDYLRGVIRGLNTMLSTSAGTANATYVDTFTPGLGHDVCQPAGTKWVEGIAPQSPAAPAHPNALGQQGMAAAVLAKAKG</sequence>
<feature type="domain" description="SGNH hydrolase-type esterase" evidence="5">
    <location>
        <begin position="77"/>
        <end position="322"/>
    </location>
</feature>